<evidence type="ECO:0000313" key="10">
    <source>
        <dbReference type="EMBL" id="SER14634.1"/>
    </source>
</evidence>
<name>A0A1H9LT77_9GAMM</name>
<comment type="subunit">
    <text evidence="4 6">The basal body constitutes a major portion of the flagellar organelle and consists of five rings (E,L,P,S, and M) mounted on a central rod. The rod consists of about 26 subunits of FlgG in the distal portion, and FlgB, FlgC and FlgF are thought to build up the proximal portion of the rod with about 6 subunits each.</text>
</comment>
<dbReference type="GO" id="GO:0071978">
    <property type="term" value="P:bacterial-type flagellum-dependent swarming motility"/>
    <property type="evidence" value="ECO:0007669"/>
    <property type="project" value="TreeGrafter"/>
</dbReference>
<dbReference type="RefSeq" id="WP_092677743.1">
    <property type="nucleotide sequence ID" value="NZ_FOGC01000012.1"/>
</dbReference>
<proteinExistence type="inferred from homology"/>
<comment type="similarity">
    <text evidence="2 6">Belongs to the flagella basal body rod proteins family.</text>
</comment>
<evidence type="ECO:0000256" key="5">
    <source>
        <dbReference type="ARBA" id="ARBA00040228"/>
    </source>
</evidence>
<dbReference type="InterPro" id="IPR037925">
    <property type="entry name" value="FlgE/F/G-like"/>
</dbReference>
<evidence type="ECO:0000259" key="7">
    <source>
        <dbReference type="Pfam" id="PF00460"/>
    </source>
</evidence>
<accession>A0A1H9LT77</accession>
<evidence type="ECO:0000256" key="4">
    <source>
        <dbReference type="ARBA" id="ARBA00038560"/>
    </source>
</evidence>
<dbReference type="SUPFAM" id="SSF117143">
    <property type="entry name" value="Flagellar hook protein flgE"/>
    <property type="match status" value="1"/>
</dbReference>
<dbReference type="InterPro" id="IPR010930">
    <property type="entry name" value="Flg_bb/hook_C_dom"/>
</dbReference>
<keyword evidence="10" id="KW-0282">Flagellum</keyword>
<feature type="domain" description="Flagellar hook protein FlgE/F/G-like D1" evidence="9">
    <location>
        <begin position="85"/>
        <end position="145"/>
    </location>
</feature>
<gene>
    <name evidence="10" type="ORF">SAMN05216522_11276</name>
</gene>
<evidence type="ECO:0000313" key="11">
    <source>
        <dbReference type="Proteomes" id="UP000242515"/>
    </source>
</evidence>
<evidence type="ECO:0000256" key="1">
    <source>
        <dbReference type="ARBA" id="ARBA00004117"/>
    </source>
</evidence>
<evidence type="ECO:0000256" key="3">
    <source>
        <dbReference type="ARBA" id="ARBA00023143"/>
    </source>
</evidence>
<dbReference type="PROSITE" id="PS00588">
    <property type="entry name" value="FLAGELLA_BB_ROD"/>
    <property type="match status" value="1"/>
</dbReference>
<evidence type="ECO:0000259" key="9">
    <source>
        <dbReference type="Pfam" id="PF22692"/>
    </source>
</evidence>
<dbReference type="Pfam" id="PF06429">
    <property type="entry name" value="Flg_bbr_C"/>
    <property type="match status" value="1"/>
</dbReference>
<dbReference type="InterPro" id="IPR019776">
    <property type="entry name" value="Flagellar_basal_body_rod_CS"/>
</dbReference>
<keyword evidence="10" id="KW-0966">Cell projection</keyword>
<dbReference type="AlphaFoldDB" id="A0A1H9LT77"/>
<organism evidence="10 11">
    <name type="scientific">Rosenbergiella nectarea</name>
    <dbReference type="NCBI Taxonomy" id="988801"/>
    <lineage>
        <taxon>Bacteria</taxon>
        <taxon>Pseudomonadati</taxon>
        <taxon>Pseudomonadota</taxon>
        <taxon>Gammaproteobacteria</taxon>
        <taxon>Enterobacterales</taxon>
        <taxon>Erwiniaceae</taxon>
        <taxon>Rosenbergiella</taxon>
    </lineage>
</organism>
<dbReference type="Proteomes" id="UP000242515">
    <property type="component" value="Unassembled WGS sequence"/>
</dbReference>
<dbReference type="OrthoDB" id="9804559at2"/>
<dbReference type="InterPro" id="IPR001444">
    <property type="entry name" value="Flag_bb_rod_N"/>
</dbReference>
<dbReference type="EMBL" id="FOGC01000012">
    <property type="protein sequence ID" value="SER14634.1"/>
    <property type="molecule type" value="Genomic_DNA"/>
</dbReference>
<evidence type="ECO:0000256" key="6">
    <source>
        <dbReference type="RuleBase" id="RU362116"/>
    </source>
</evidence>
<dbReference type="Pfam" id="PF22692">
    <property type="entry name" value="LlgE_F_G_D1"/>
    <property type="match status" value="1"/>
</dbReference>
<keyword evidence="11" id="KW-1185">Reference proteome</keyword>
<feature type="domain" description="Flagellar basal body rod protein N-terminal" evidence="7">
    <location>
        <begin position="5"/>
        <end position="35"/>
    </location>
</feature>
<comment type="subcellular location">
    <subcellularLocation>
        <location evidence="1 6">Bacterial flagellum basal body</location>
    </subcellularLocation>
</comment>
<dbReference type="PANTHER" id="PTHR30435">
    <property type="entry name" value="FLAGELLAR PROTEIN"/>
    <property type="match status" value="1"/>
</dbReference>
<keyword evidence="10" id="KW-0969">Cilium</keyword>
<dbReference type="PANTHER" id="PTHR30435:SF18">
    <property type="entry name" value="FLAGELLAR BASAL-BODY ROD PROTEIN FLGF"/>
    <property type="match status" value="1"/>
</dbReference>
<keyword evidence="3 6" id="KW-0975">Bacterial flagellum</keyword>
<dbReference type="STRING" id="988801.SAMN05216522_11276"/>
<evidence type="ECO:0000259" key="8">
    <source>
        <dbReference type="Pfam" id="PF06429"/>
    </source>
</evidence>
<dbReference type="InterPro" id="IPR053967">
    <property type="entry name" value="LlgE_F_G-like_D1"/>
</dbReference>
<dbReference type="GO" id="GO:0030694">
    <property type="term" value="C:bacterial-type flagellum basal body, rod"/>
    <property type="evidence" value="ECO:0007669"/>
    <property type="project" value="UniProtKB-UniRule"/>
</dbReference>
<dbReference type="NCBIfam" id="TIGR03506">
    <property type="entry name" value="FlgEFG_subfam"/>
    <property type="match status" value="1"/>
</dbReference>
<dbReference type="Pfam" id="PF00460">
    <property type="entry name" value="Flg_bb_rod"/>
    <property type="match status" value="1"/>
</dbReference>
<evidence type="ECO:0000256" key="2">
    <source>
        <dbReference type="ARBA" id="ARBA00009677"/>
    </source>
</evidence>
<protein>
    <recommendedName>
        <fullName evidence="5 6">Flagellar basal-body rod protein FlgF</fullName>
    </recommendedName>
</protein>
<dbReference type="InterPro" id="IPR020013">
    <property type="entry name" value="Flagellar_FlgE/F/G"/>
</dbReference>
<dbReference type="NCBIfam" id="NF009280">
    <property type="entry name" value="PRK12640.1"/>
    <property type="match status" value="1"/>
</dbReference>
<reference evidence="11" key="1">
    <citation type="submission" date="2016-10" db="EMBL/GenBank/DDBJ databases">
        <authorList>
            <person name="Varghese N."/>
            <person name="Submissions S."/>
        </authorList>
    </citation>
    <scope>NUCLEOTIDE SEQUENCE [LARGE SCALE GENOMIC DNA]</scope>
    <source>
        <strain evidence="11">8N4</strain>
    </source>
</reference>
<feature type="domain" description="Flagellar basal-body/hook protein C-terminal" evidence="8">
    <location>
        <begin position="204"/>
        <end position="248"/>
    </location>
</feature>
<sequence length="253" mass="26766">MDRMIYTAMSGASQTLALQAVTSSNLANVSTPGFKAQLANFRAVPVEGASLATRSFVTASTPGADLSAGRFNYTERTLDVALHPNDWLAVTLPDGSEAYTRNGNMQVSPDGILTLNGHPVVGEGGPITIPEHAQLTLATDGTLTALNAGDQPNATVAIGRLKIAQGEPTMVTRGDDGLFRPTAKAIAQFGDARLPGDPLGKVMPGVLEESNVNPVQSMVEMINHARRFEMQMKEISHADQNEQKANQLLSITS</sequence>